<keyword evidence="2" id="KW-1133">Transmembrane helix</keyword>
<keyword evidence="4" id="KW-1185">Reference proteome</keyword>
<evidence type="ECO:0000313" key="3">
    <source>
        <dbReference type="EMBL" id="KYN82200.1"/>
    </source>
</evidence>
<evidence type="ECO:0000313" key="4">
    <source>
        <dbReference type="Proteomes" id="UP000075609"/>
    </source>
</evidence>
<proteinExistence type="predicted"/>
<evidence type="ECO:0000256" key="1">
    <source>
        <dbReference type="SAM" id="Coils"/>
    </source>
</evidence>
<feature type="coiled-coil region" evidence="1">
    <location>
        <begin position="217"/>
        <end position="251"/>
    </location>
</feature>
<comment type="caution">
    <text evidence="3">The sequence shown here is derived from an EMBL/GenBank/DDBJ whole genome shotgun (WGS) entry which is preliminary data.</text>
</comment>
<name>A0ABR5VXQ3_9VIBR</name>
<feature type="transmembrane region" description="Helical" evidence="2">
    <location>
        <begin position="29"/>
        <end position="47"/>
    </location>
</feature>
<dbReference type="EMBL" id="LOBP01000183">
    <property type="protein sequence ID" value="KYN82200.1"/>
    <property type="molecule type" value="Genomic_DNA"/>
</dbReference>
<sequence length="263" mass="30438">MQIVIFIVAIALFAAGVWLGYLDKAGVATATYGAAVLSLIFAFLPEFKKFKGLGIEAELLDKKIEETDKLLQQLRDITVPIAEMLLSSTARVGRLSSHMPRCQKYELVQRIESELKKCGVEDSQLDKAKEDWHYYNTFDLATPIFDKISAKLQPIQQERNKVLNQFSSQTITPDRMDEHKRLIEHRNIVTQEIEAFKDLQQIKNQSLLAENIRDSILNSASLSEDSKRELVEELEEELRDLEYYIKFKEFRRLSVWFSNDQCE</sequence>
<reference evidence="3 4" key="1">
    <citation type="submission" date="2015-12" db="EMBL/GenBank/DDBJ databases">
        <authorList>
            <person name="Tarr C.L."/>
            <person name="Gladney L.M."/>
        </authorList>
    </citation>
    <scope>NUCLEOTIDE SEQUENCE [LARGE SCALE GENOMIC DNA]</scope>
    <source>
        <strain evidence="3 4">1048-83</strain>
    </source>
</reference>
<dbReference type="RefSeq" id="WP_061900741.1">
    <property type="nucleotide sequence ID" value="NZ_CAXYEW010000063.1"/>
</dbReference>
<accession>A0ABR5VXQ3</accession>
<protein>
    <recommendedName>
        <fullName evidence="5">Chromosome partitioning protein ParA</fullName>
    </recommendedName>
</protein>
<evidence type="ECO:0008006" key="5">
    <source>
        <dbReference type="Google" id="ProtNLM"/>
    </source>
</evidence>
<keyword evidence="1" id="KW-0175">Coiled coil</keyword>
<gene>
    <name evidence="3" type="ORF">ATY35_19735</name>
</gene>
<evidence type="ECO:0000256" key="2">
    <source>
        <dbReference type="SAM" id="Phobius"/>
    </source>
</evidence>
<keyword evidence="2" id="KW-0812">Transmembrane</keyword>
<organism evidence="3 4">
    <name type="scientific">Vibrio cidicii</name>
    <dbReference type="NCBI Taxonomy" id="1763883"/>
    <lineage>
        <taxon>Bacteria</taxon>
        <taxon>Pseudomonadati</taxon>
        <taxon>Pseudomonadota</taxon>
        <taxon>Gammaproteobacteria</taxon>
        <taxon>Vibrionales</taxon>
        <taxon>Vibrionaceae</taxon>
        <taxon>Vibrio</taxon>
    </lineage>
</organism>
<keyword evidence="2" id="KW-0472">Membrane</keyword>
<dbReference type="Proteomes" id="UP000075609">
    <property type="component" value="Unassembled WGS sequence"/>
</dbReference>